<reference evidence="3 4" key="1">
    <citation type="submission" date="2021-05" db="EMBL/GenBank/DDBJ databases">
        <title>Aequorivita echinoideorum JCM 30378 genome.</title>
        <authorList>
            <person name="Zhang H."/>
            <person name="Li C."/>
        </authorList>
    </citation>
    <scope>NUCLEOTIDE SEQUENCE [LARGE SCALE GENOMIC DNA]</scope>
    <source>
        <strain evidence="3 4">JCM30378</strain>
    </source>
</reference>
<dbReference type="InterPro" id="IPR002491">
    <property type="entry name" value="ABC_transptr_periplasmic_BD"/>
</dbReference>
<dbReference type="Gene3D" id="3.40.50.1980">
    <property type="entry name" value="Nitrogenase molybdenum iron protein domain"/>
    <property type="match status" value="2"/>
</dbReference>
<evidence type="ECO:0000313" key="3">
    <source>
        <dbReference type="EMBL" id="MBT0608269.1"/>
    </source>
</evidence>
<organism evidence="3 4">
    <name type="scientific">Aequorivita echinoideorum</name>
    <dbReference type="NCBI Taxonomy" id="1549647"/>
    <lineage>
        <taxon>Bacteria</taxon>
        <taxon>Pseudomonadati</taxon>
        <taxon>Bacteroidota</taxon>
        <taxon>Flavobacteriia</taxon>
        <taxon>Flavobacteriales</taxon>
        <taxon>Flavobacteriaceae</taxon>
        <taxon>Aequorivita</taxon>
    </lineage>
</organism>
<keyword evidence="1" id="KW-0732">Signal</keyword>
<dbReference type="Proteomes" id="UP001297092">
    <property type="component" value="Unassembled WGS sequence"/>
</dbReference>
<protein>
    <submittedName>
        <fullName evidence="3">ABC transporter substrate-binding protein</fullName>
    </submittedName>
</protein>
<dbReference type="PANTHER" id="PTHR30535:SF34">
    <property type="entry name" value="MOLYBDATE-BINDING PROTEIN MOLA"/>
    <property type="match status" value="1"/>
</dbReference>
<dbReference type="SUPFAM" id="SSF53807">
    <property type="entry name" value="Helical backbone' metal receptor"/>
    <property type="match status" value="1"/>
</dbReference>
<dbReference type="RefSeq" id="WP_214113137.1">
    <property type="nucleotide sequence ID" value="NZ_JAHCTB010000003.1"/>
</dbReference>
<sequence>MDFKDQLQRTVSLKNTPARIVSLVPSQTELLVDLGLRDRIVGITKFCVHPKNLRESAVVVGGTKSVHIDKIEELNPDIIICNKEENTAEMVAELEEIATVWVSDIISIEDSFDMILKLGEIFDVSDNAKKLVSNLIQKRDEFYDFIKNRPSLKVFYLIWKNPYMCVGDGTFINTILELNNFENLGKRFDTRYPEISEDNFQTADIIFLSTEPYPFKEEDVQIFQKNLNVNVKLVNGEYFSWYGSRLLDAFNYFKQLHA</sequence>
<proteinExistence type="predicted"/>
<accession>A0ABS5S4X5</accession>
<dbReference type="PANTHER" id="PTHR30535">
    <property type="entry name" value="VITAMIN B12-BINDING PROTEIN"/>
    <property type="match status" value="1"/>
</dbReference>
<gene>
    <name evidence="3" type="ORF">KIV10_08755</name>
</gene>
<evidence type="ECO:0000259" key="2">
    <source>
        <dbReference type="PROSITE" id="PS50983"/>
    </source>
</evidence>
<keyword evidence="4" id="KW-1185">Reference proteome</keyword>
<name>A0ABS5S4X5_9FLAO</name>
<dbReference type="Pfam" id="PF01497">
    <property type="entry name" value="Peripla_BP_2"/>
    <property type="match status" value="1"/>
</dbReference>
<dbReference type="PROSITE" id="PS50983">
    <property type="entry name" value="FE_B12_PBP"/>
    <property type="match status" value="1"/>
</dbReference>
<dbReference type="InterPro" id="IPR050902">
    <property type="entry name" value="ABC_Transporter_SBP"/>
</dbReference>
<dbReference type="EMBL" id="JAHCTB010000003">
    <property type="protein sequence ID" value="MBT0608269.1"/>
    <property type="molecule type" value="Genomic_DNA"/>
</dbReference>
<evidence type="ECO:0000313" key="4">
    <source>
        <dbReference type="Proteomes" id="UP001297092"/>
    </source>
</evidence>
<evidence type="ECO:0000256" key="1">
    <source>
        <dbReference type="ARBA" id="ARBA00022729"/>
    </source>
</evidence>
<dbReference type="NCBIfam" id="NF038402">
    <property type="entry name" value="TroA_like"/>
    <property type="match status" value="1"/>
</dbReference>
<comment type="caution">
    <text evidence="3">The sequence shown here is derived from an EMBL/GenBank/DDBJ whole genome shotgun (WGS) entry which is preliminary data.</text>
</comment>
<feature type="domain" description="Fe/B12 periplasmic-binding" evidence="2">
    <location>
        <begin position="19"/>
        <end position="258"/>
    </location>
</feature>
<dbReference type="InterPro" id="IPR054828">
    <property type="entry name" value="Vit_B12_bind_prot"/>
</dbReference>